<dbReference type="GO" id="GO:0007156">
    <property type="term" value="P:homophilic cell adhesion via plasma membrane adhesion molecules"/>
    <property type="evidence" value="ECO:0007669"/>
    <property type="project" value="InterPro"/>
</dbReference>
<dbReference type="InterPro" id="IPR056573">
    <property type="entry name" value="Lectin_L-type_dom"/>
</dbReference>
<dbReference type="Pfam" id="PF13585">
    <property type="entry name" value="CHU_C"/>
    <property type="match status" value="1"/>
</dbReference>
<dbReference type="Gene3D" id="2.60.120.200">
    <property type="match status" value="1"/>
</dbReference>
<keyword evidence="4" id="KW-1185">Reference proteome</keyword>
<evidence type="ECO:0000313" key="4">
    <source>
        <dbReference type="Proteomes" id="UP000251889"/>
    </source>
</evidence>
<dbReference type="Gene3D" id="2.60.40.2810">
    <property type="match status" value="2"/>
</dbReference>
<dbReference type="CDD" id="cd01951">
    <property type="entry name" value="lectin_L-type"/>
    <property type="match status" value="1"/>
</dbReference>
<dbReference type="PROSITE" id="PS50268">
    <property type="entry name" value="CADHERIN_2"/>
    <property type="match status" value="1"/>
</dbReference>
<dbReference type="GO" id="GO:0004553">
    <property type="term" value="F:hydrolase activity, hydrolyzing O-glycosyl compounds"/>
    <property type="evidence" value="ECO:0007669"/>
    <property type="project" value="UniProtKB-ARBA"/>
</dbReference>
<dbReference type="PANTHER" id="PTHR14139:SF2">
    <property type="entry name" value="CALSYNTENIN-1"/>
    <property type="match status" value="1"/>
</dbReference>
<sequence length="1214" mass="127750">MKNLFRALVPCFVVKLRNAPERRVLKSSVLIALFLTVATSSHARKVPNDPPTLTTIEGSGLNYTEDQGAVNITSTIVVSDLDNATLTQATIKIVANYVSSEDVLSFVDAFGITGAYNSANGTLTLSGNASVANYQAALRSVKYTNTNSAAPSTTARVVSFVVNDGTANSSAAVRSINVAVANDAPVLANIEGAALNYVEGDASTSITALLTVTDVDHTTLSGAVVKITSNYISTEDVLSFTNAAGITGSFDNTTGTMTLSGSATVANYQNAIRNVKYRNSNNNSPSELTRTVSFTVTDGALVSSAVNRSITVMSVNDAPAANADYFSTSTNTPVTANLKTNDTDAENNTITLNTTPVIQPQHGTVVVNSSGSFTYTPNGVFTGTETFTYEICDNGTEGGLPTPKCSHGVVTIIVNPINPKFNIVGNNAVQVSEQCFILTNELNNQQGAVWSRSTLDLRFSFELNFEVMLSDTGVVKDNGADGIIFALQRDVTPPPSNAAGSPLDARGATGEYLGIGGVSPSIGIEVDTYQNGGEPAEDHIAISRDGSVYNILSPAVAAKLDGSNNPVNIEDGVSHTVKIAWDKPTNTLQVYFDGVLRTTYTGDITNTIFGGDPTNIYWGFSASTGGSTNLHGVCGIGMDPINLPPTAVDDSPLTPEDTALNSSVLGNDSDPEGGTLKVTSETKATAHGTVTINQDGTYTYTPASNYNGSDSFTYTVCDNFATPGCSSATVNITISAVADNPVAVSDSYTLSEDIPYFALAADGLLKNDYDVDGGTLTVSLDENVAHGLLALSANGSFSYIPYANYNGTDQFKYHVTDGALNSTSVIVTLSITAVNDDPIAYDDVASVDEDNSVEINVLFNDEDVDNTIDITTVDVDDAGLDLGTVSVNATTGRITFTPHADLNGSDSFAYTVKDANGAISNSATISIQVNAVNDAPRPQADSPSVGQGEIEVDVLANDIDIDSDIDAQSIAIQDQPEHGEVNVVNGKVFYTPHDLAFGGGDSFSYTIKDVEGLESDKVFVAMLIEPSNLPPDAVDDGPIRFNTVSAITIDALENDTDPNGNQLTIIAVGAPDIGTAKVENNRIVYQPIPLTTSTTITFTYTVEDDGGLTDQAIITLEYQPLHVSQGFSPNGDGQNDWWFIQGVEHFPGNVLNVFDRWGLLVYSVRGYDNATTIWNGTANKGAVSGKIVDQGTYYYTLELGGEAKPVSGYVVIVK</sequence>
<evidence type="ECO:0000256" key="1">
    <source>
        <dbReference type="SAM" id="MobiDB-lite"/>
    </source>
</evidence>
<protein>
    <recommendedName>
        <fullName evidence="2">Cadherin domain-containing protein</fullName>
    </recommendedName>
</protein>
<gene>
    <name evidence="3" type="ORF">DQQ10_12070</name>
</gene>
<dbReference type="InterPro" id="IPR002126">
    <property type="entry name" value="Cadherin-like_dom"/>
</dbReference>
<dbReference type="GO" id="GO:0016020">
    <property type="term" value="C:membrane"/>
    <property type="evidence" value="ECO:0007669"/>
    <property type="project" value="InterPro"/>
</dbReference>
<feature type="region of interest" description="Disordered" evidence="1">
    <location>
        <begin position="647"/>
        <end position="674"/>
    </location>
</feature>
<name>A0A364Y2G6_9BACT</name>
<reference evidence="3 4" key="1">
    <citation type="submission" date="2018-06" db="EMBL/GenBank/DDBJ databases">
        <title>Chryseolinea flavus sp. nov., a member of the phylum Bacteroidetes isolated from soil.</title>
        <authorList>
            <person name="Li Y."/>
            <person name="Wang J."/>
        </authorList>
    </citation>
    <scope>NUCLEOTIDE SEQUENCE [LARGE SCALE GENOMIC DNA]</scope>
    <source>
        <strain evidence="3 4">SDU1-6</strain>
    </source>
</reference>
<dbReference type="RefSeq" id="WP_112747126.1">
    <property type="nucleotide sequence ID" value="NZ_QMFY01000005.1"/>
</dbReference>
<dbReference type="PANTHER" id="PTHR14139">
    <property type="entry name" value="CALSYNTENIN"/>
    <property type="match status" value="1"/>
</dbReference>
<dbReference type="EMBL" id="QMFY01000005">
    <property type="protein sequence ID" value="RAW00970.1"/>
    <property type="molecule type" value="Genomic_DNA"/>
</dbReference>
<dbReference type="NCBIfam" id="TIGR01965">
    <property type="entry name" value="VCBS_repeat"/>
    <property type="match status" value="1"/>
</dbReference>
<dbReference type="GO" id="GO:0005975">
    <property type="term" value="P:carbohydrate metabolic process"/>
    <property type="evidence" value="ECO:0007669"/>
    <property type="project" value="UniProtKB-ARBA"/>
</dbReference>
<dbReference type="InterPro" id="IPR013320">
    <property type="entry name" value="ConA-like_dom_sf"/>
</dbReference>
<feature type="domain" description="Cadherin" evidence="2">
    <location>
        <begin position="807"/>
        <end position="945"/>
    </location>
</feature>
<accession>A0A364Y2G6</accession>
<comment type="caution">
    <text evidence="3">The sequence shown here is derived from an EMBL/GenBank/DDBJ whole genome shotgun (WGS) entry which is preliminary data.</text>
</comment>
<organism evidence="3 4">
    <name type="scientific">Pseudochryseolinea flava</name>
    <dbReference type="NCBI Taxonomy" id="2059302"/>
    <lineage>
        <taxon>Bacteria</taxon>
        <taxon>Pseudomonadati</taxon>
        <taxon>Bacteroidota</taxon>
        <taxon>Cytophagia</taxon>
        <taxon>Cytophagales</taxon>
        <taxon>Fulvivirgaceae</taxon>
        <taxon>Pseudochryseolinea</taxon>
    </lineage>
</organism>
<dbReference type="OrthoDB" id="9805017at2"/>
<dbReference type="InterPro" id="IPR026341">
    <property type="entry name" value="T9SS_type_B"/>
</dbReference>
<dbReference type="NCBIfam" id="NF012211">
    <property type="entry name" value="tand_rpt_95"/>
    <property type="match status" value="5"/>
</dbReference>
<dbReference type="InterPro" id="IPR010221">
    <property type="entry name" value="VCBS_dom"/>
</dbReference>
<dbReference type="Proteomes" id="UP000251889">
    <property type="component" value="Unassembled WGS sequence"/>
</dbReference>
<dbReference type="NCBIfam" id="TIGR04131">
    <property type="entry name" value="Bac_Flav_CTERM"/>
    <property type="match status" value="1"/>
</dbReference>
<dbReference type="AlphaFoldDB" id="A0A364Y2G6"/>
<dbReference type="SUPFAM" id="SSF49899">
    <property type="entry name" value="Concanavalin A-like lectins/glucanases"/>
    <property type="match status" value="1"/>
</dbReference>
<dbReference type="GO" id="GO:0005509">
    <property type="term" value="F:calcium ion binding"/>
    <property type="evidence" value="ECO:0007669"/>
    <property type="project" value="InterPro"/>
</dbReference>
<dbReference type="Pfam" id="PF17963">
    <property type="entry name" value="Big_9"/>
    <property type="match status" value="6"/>
</dbReference>
<proteinExistence type="predicted"/>
<evidence type="ECO:0000313" key="3">
    <source>
        <dbReference type="EMBL" id="RAW00970.1"/>
    </source>
</evidence>
<dbReference type="Gene3D" id="2.60.40.3440">
    <property type="match status" value="4"/>
</dbReference>
<evidence type="ECO:0000259" key="2">
    <source>
        <dbReference type="PROSITE" id="PS50268"/>
    </source>
</evidence>
<dbReference type="Pfam" id="PF18483">
    <property type="entry name" value="Lectin_L-type_dom"/>
    <property type="match status" value="1"/>
</dbReference>